<evidence type="ECO:0000313" key="2">
    <source>
        <dbReference type="EMBL" id="KIM28052.1"/>
    </source>
</evidence>
<evidence type="ECO:0000259" key="1">
    <source>
        <dbReference type="PROSITE" id="PS50181"/>
    </source>
</evidence>
<dbReference type="AlphaFoldDB" id="A0A0C2XG48"/>
<dbReference type="OrthoDB" id="5297217at2759"/>
<dbReference type="HOGENOM" id="CLU_1975895_0_0_1"/>
<dbReference type="Proteomes" id="UP000054097">
    <property type="component" value="Unassembled WGS sequence"/>
</dbReference>
<keyword evidence="3" id="KW-1185">Reference proteome</keyword>
<protein>
    <recommendedName>
        <fullName evidence="1">F-box domain-containing protein</fullName>
    </recommendedName>
</protein>
<evidence type="ECO:0000313" key="3">
    <source>
        <dbReference type="Proteomes" id="UP000054097"/>
    </source>
</evidence>
<organism evidence="2 3">
    <name type="scientific">Serendipita vermifera MAFF 305830</name>
    <dbReference type="NCBI Taxonomy" id="933852"/>
    <lineage>
        <taxon>Eukaryota</taxon>
        <taxon>Fungi</taxon>
        <taxon>Dikarya</taxon>
        <taxon>Basidiomycota</taxon>
        <taxon>Agaricomycotina</taxon>
        <taxon>Agaricomycetes</taxon>
        <taxon>Sebacinales</taxon>
        <taxon>Serendipitaceae</taxon>
        <taxon>Serendipita</taxon>
    </lineage>
</organism>
<feature type="non-terminal residue" evidence="2">
    <location>
        <position position="1"/>
    </location>
</feature>
<gene>
    <name evidence="2" type="ORF">M408DRAFT_55654</name>
</gene>
<reference evidence="2 3" key="1">
    <citation type="submission" date="2014-04" db="EMBL/GenBank/DDBJ databases">
        <authorList>
            <consortium name="DOE Joint Genome Institute"/>
            <person name="Kuo A."/>
            <person name="Zuccaro A."/>
            <person name="Kohler A."/>
            <person name="Nagy L.G."/>
            <person name="Floudas D."/>
            <person name="Copeland A."/>
            <person name="Barry K.W."/>
            <person name="Cichocki N."/>
            <person name="Veneault-Fourrey C."/>
            <person name="LaButti K."/>
            <person name="Lindquist E.A."/>
            <person name="Lipzen A."/>
            <person name="Lundell T."/>
            <person name="Morin E."/>
            <person name="Murat C."/>
            <person name="Sun H."/>
            <person name="Tunlid A."/>
            <person name="Henrissat B."/>
            <person name="Grigoriev I.V."/>
            <person name="Hibbett D.S."/>
            <person name="Martin F."/>
            <person name="Nordberg H.P."/>
            <person name="Cantor M.N."/>
            <person name="Hua S.X."/>
        </authorList>
    </citation>
    <scope>NUCLEOTIDE SEQUENCE [LARGE SCALE GENOMIC DNA]</scope>
    <source>
        <strain evidence="2 3">MAFF 305830</strain>
    </source>
</reference>
<feature type="domain" description="F-box" evidence="1">
    <location>
        <begin position="1"/>
        <end position="41"/>
    </location>
</feature>
<accession>A0A0C2XG48</accession>
<proteinExistence type="predicted"/>
<name>A0A0C2XG48_SERVB</name>
<reference evidence="3" key="2">
    <citation type="submission" date="2015-01" db="EMBL/GenBank/DDBJ databases">
        <title>Evolutionary Origins and Diversification of the Mycorrhizal Mutualists.</title>
        <authorList>
            <consortium name="DOE Joint Genome Institute"/>
            <consortium name="Mycorrhizal Genomics Consortium"/>
            <person name="Kohler A."/>
            <person name="Kuo A."/>
            <person name="Nagy L.G."/>
            <person name="Floudas D."/>
            <person name="Copeland A."/>
            <person name="Barry K.W."/>
            <person name="Cichocki N."/>
            <person name="Veneault-Fourrey C."/>
            <person name="LaButti K."/>
            <person name="Lindquist E.A."/>
            <person name="Lipzen A."/>
            <person name="Lundell T."/>
            <person name="Morin E."/>
            <person name="Murat C."/>
            <person name="Riley R."/>
            <person name="Ohm R."/>
            <person name="Sun H."/>
            <person name="Tunlid A."/>
            <person name="Henrissat B."/>
            <person name="Grigoriev I.V."/>
            <person name="Hibbett D.S."/>
            <person name="Martin F."/>
        </authorList>
    </citation>
    <scope>NUCLEOTIDE SEQUENCE [LARGE SCALE GENOMIC DNA]</scope>
    <source>
        <strain evidence="3">MAFF 305830</strain>
    </source>
</reference>
<dbReference type="PROSITE" id="PS50181">
    <property type="entry name" value="FBOX"/>
    <property type="match status" value="1"/>
</dbReference>
<dbReference type="EMBL" id="KN824295">
    <property type="protein sequence ID" value="KIM28052.1"/>
    <property type="molecule type" value="Genomic_DNA"/>
</dbReference>
<sequence length="127" mass="14582">LPTEIIIQTLEHIDDKRDLLTACLVSNLFSVISTPLLYRKLEINVSDIPLEQQDKLFKTMETHRISLLVTTVIVTLSKVQLMCPRWLTRHAKCICDGYDKKLGDAISSMTNLRVLDFDCNLCCIRYP</sequence>
<dbReference type="InterPro" id="IPR001810">
    <property type="entry name" value="F-box_dom"/>
</dbReference>
<feature type="non-terminal residue" evidence="2">
    <location>
        <position position="127"/>
    </location>
</feature>